<sequence length="230" mass="25835">MSRKAAAVVEAVKSYRSADGSPRFVRDVTTLSGYRNQYGAQTFIVDATLGCDLDAFKEYFAQEHDISMPSSCDGLFLWKDPQGNNDKATRLDRDYSGETLLFVEFKHAPIFKMANGRVDFLHAGQNGGVDGGCYEASIQKKLEDSCIILMHTTRSDSSGPVLDFKDCKRMNAAFIVFSSGKNRRISDGMNAVRMNQKRVFAGLEGYLYRKIRLIPDTLFRCMLEQGQLYI</sequence>
<reference evidence="1 2" key="1">
    <citation type="journal article" date="2018" name="Sci. Rep.">
        <title>Genomic diversity and distribution of Bifidobacterium longum subsp. longum across the human lifespan.</title>
        <authorList>
            <person name="Odamaki T."/>
            <person name="Bottacini F."/>
            <person name="Kato K."/>
            <person name="Mitsuyama E."/>
            <person name="Yoshida K."/>
            <person name="Horigome A."/>
            <person name="Xiao J.Z."/>
            <person name="van Sinderen D."/>
        </authorList>
    </citation>
    <scope>NUCLEOTIDE SEQUENCE [LARGE SCALE GENOMIC DNA]</scope>
    <source>
        <strain evidence="1 2">MCC10102</strain>
    </source>
</reference>
<dbReference type="AlphaFoldDB" id="A0A4R0UXA9"/>
<proteinExistence type="predicted"/>
<evidence type="ECO:0000313" key="2">
    <source>
        <dbReference type="Proteomes" id="UP000292692"/>
    </source>
</evidence>
<gene>
    <name evidence="1" type="ORF">MCC10102_1023</name>
</gene>
<dbReference type="Proteomes" id="UP000292692">
    <property type="component" value="Unassembled WGS sequence"/>
</dbReference>
<organism evidence="1 2">
    <name type="scientific">Bifidobacterium longum subsp. longum</name>
    <dbReference type="NCBI Taxonomy" id="1679"/>
    <lineage>
        <taxon>Bacteria</taxon>
        <taxon>Bacillati</taxon>
        <taxon>Actinomycetota</taxon>
        <taxon>Actinomycetes</taxon>
        <taxon>Bifidobacteriales</taxon>
        <taxon>Bifidobacteriaceae</taxon>
        <taxon>Bifidobacterium</taxon>
    </lineage>
</organism>
<evidence type="ECO:0000313" key="1">
    <source>
        <dbReference type="EMBL" id="TCF45891.1"/>
    </source>
</evidence>
<name>A0A4R0UXA9_BIFLL</name>
<dbReference type="EMBL" id="SHSV01000018">
    <property type="protein sequence ID" value="TCF45891.1"/>
    <property type="molecule type" value="Genomic_DNA"/>
</dbReference>
<protein>
    <recommendedName>
        <fullName evidence="3">Restriction endonuclease</fullName>
    </recommendedName>
</protein>
<dbReference type="RefSeq" id="WP_058062623.1">
    <property type="nucleotide sequence ID" value="NZ_CP071683.1"/>
</dbReference>
<accession>A0A4R0UXA9</accession>
<comment type="caution">
    <text evidence="1">The sequence shown here is derived from an EMBL/GenBank/DDBJ whole genome shotgun (WGS) entry which is preliminary data.</text>
</comment>
<evidence type="ECO:0008006" key="3">
    <source>
        <dbReference type="Google" id="ProtNLM"/>
    </source>
</evidence>